<keyword evidence="2" id="KW-1185">Reference proteome</keyword>
<evidence type="ECO:0000313" key="2">
    <source>
        <dbReference type="Proteomes" id="UP000515163"/>
    </source>
</evidence>
<dbReference type="PROSITE" id="PS50908">
    <property type="entry name" value="RWD"/>
    <property type="match status" value="1"/>
</dbReference>
<dbReference type="KEGG" id="aten:116304782"/>
<dbReference type="FunCoup" id="A0A6P8IU31">
    <property type="interactions" value="48"/>
</dbReference>
<dbReference type="Pfam" id="PF06544">
    <property type="entry name" value="Prp3_C"/>
    <property type="match status" value="1"/>
</dbReference>
<dbReference type="Pfam" id="PF05773">
    <property type="entry name" value="RWD"/>
    <property type="match status" value="1"/>
</dbReference>
<reference evidence="3" key="1">
    <citation type="submission" date="2025-08" db="UniProtKB">
        <authorList>
            <consortium name="RefSeq"/>
        </authorList>
    </citation>
    <scope>IDENTIFICATION</scope>
    <source>
        <tissue evidence="3">Tentacle</tissue>
    </source>
</reference>
<organism evidence="2 3">
    <name type="scientific">Actinia tenebrosa</name>
    <name type="common">Australian red waratah sea anemone</name>
    <dbReference type="NCBI Taxonomy" id="6105"/>
    <lineage>
        <taxon>Eukaryota</taxon>
        <taxon>Metazoa</taxon>
        <taxon>Cnidaria</taxon>
        <taxon>Anthozoa</taxon>
        <taxon>Hexacorallia</taxon>
        <taxon>Actiniaria</taxon>
        <taxon>Actiniidae</taxon>
        <taxon>Actinia</taxon>
    </lineage>
</organism>
<proteinExistence type="predicted"/>
<name>A0A6P8IU31_ACTTE</name>
<protein>
    <submittedName>
        <fullName evidence="3">RWD domain-containing protein 2A-like</fullName>
    </submittedName>
</protein>
<dbReference type="PIRSF" id="PIRSF038021">
    <property type="entry name" value="UCP038021_RWDD2"/>
    <property type="match status" value="1"/>
</dbReference>
<dbReference type="InterPro" id="IPR006575">
    <property type="entry name" value="RWD_dom"/>
</dbReference>
<dbReference type="Gene3D" id="3.10.110.10">
    <property type="entry name" value="Ubiquitin Conjugating Enzyme"/>
    <property type="match status" value="1"/>
</dbReference>
<evidence type="ECO:0000313" key="3">
    <source>
        <dbReference type="RefSeq" id="XP_031570422.1"/>
    </source>
</evidence>
<dbReference type="InParanoid" id="A0A6P8IU31"/>
<dbReference type="InterPro" id="IPR059181">
    <property type="entry name" value="RWDD2A-B_C"/>
</dbReference>
<gene>
    <name evidence="3" type="primary">LOC116304782</name>
</gene>
<sequence>MADEVEDVFMDSLQLQLSEVEMLQSMFPNEEEFRLEDPGVLVDVQEFISRRSKVLPSRISFFLTVESEAKQRDDESRSLKNGAFIFEMYCSLPHDYPNEKPELYVRSPQSINREIQKKLNQELKDFLSTLDPGELCIVPAIQWLQENSLNYAEMCSKQCNNTVESYHSVKDDGQFVRMWMYMHHIYSKTKRKIILDWSSDYNLTGFSLPGKPGVVCIEGDEANVEEYYSKLRRLNWKKITCRHRQLGESNLSIDVQRVFKGFKELAFDVHGTREGHMDMGQFFQYLQKHHLSEVFPILFGVEGK</sequence>
<dbReference type="InterPro" id="IPR010541">
    <property type="entry name" value="Prp3_C"/>
</dbReference>
<dbReference type="AlphaFoldDB" id="A0A6P8IU31"/>
<dbReference type="InterPro" id="IPR016135">
    <property type="entry name" value="UBQ-conjugating_enzyme/RWD"/>
</dbReference>
<dbReference type="SMART" id="SM00591">
    <property type="entry name" value="RWD"/>
    <property type="match status" value="1"/>
</dbReference>
<dbReference type="SUPFAM" id="SSF54495">
    <property type="entry name" value="UBC-like"/>
    <property type="match status" value="1"/>
</dbReference>
<dbReference type="Proteomes" id="UP000515163">
    <property type="component" value="Unplaced"/>
</dbReference>
<evidence type="ECO:0000259" key="1">
    <source>
        <dbReference type="PROSITE" id="PS50908"/>
    </source>
</evidence>
<dbReference type="RefSeq" id="XP_031570422.1">
    <property type="nucleotide sequence ID" value="XM_031714562.1"/>
</dbReference>
<dbReference type="OrthoDB" id="432412at2759"/>
<dbReference type="InterPro" id="IPR017359">
    <property type="entry name" value="Phi-like"/>
</dbReference>
<dbReference type="PANTHER" id="PTHR15955">
    <property type="entry name" value="RWD DOMAIN CONTAINING PROTEIN 2"/>
    <property type="match status" value="1"/>
</dbReference>
<accession>A0A6P8IU31</accession>
<dbReference type="GeneID" id="116304782"/>
<dbReference type="CDD" id="cd24163">
    <property type="entry name" value="RWDD2_C"/>
    <property type="match status" value="1"/>
</dbReference>
<dbReference type="CDD" id="cd23829">
    <property type="entry name" value="RWD_RWDD2"/>
    <property type="match status" value="1"/>
</dbReference>
<feature type="domain" description="RWD" evidence="1">
    <location>
        <begin position="18"/>
        <end position="151"/>
    </location>
</feature>
<dbReference type="PANTHER" id="PTHR15955:SF8">
    <property type="entry name" value="RWD DOMAIN-CONTAINING PROTEIN 2B-RELATED"/>
    <property type="match status" value="1"/>
</dbReference>